<dbReference type="InterPro" id="IPR006073">
    <property type="entry name" value="GTP-bd"/>
</dbReference>
<proteinExistence type="inferred from homology"/>
<dbReference type="GO" id="GO:0005737">
    <property type="term" value="C:cytoplasm"/>
    <property type="evidence" value="ECO:0007669"/>
    <property type="project" value="TreeGrafter"/>
</dbReference>
<dbReference type="PANTHER" id="PTHR23305">
    <property type="entry name" value="OBG GTPASE FAMILY"/>
    <property type="match status" value="1"/>
</dbReference>
<dbReference type="GO" id="GO:0005525">
    <property type="term" value="F:GTP binding"/>
    <property type="evidence" value="ECO:0007669"/>
    <property type="project" value="InterPro"/>
</dbReference>
<reference evidence="4" key="1">
    <citation type="submission" date="2022-01" db="EMBL/GenBank/DDBJ databases">
        <title>Complete genome of Methanomicrobium antiquum DSM 21220.</title>
        <authorList>
            <person name="Chen S.-C."/>
            <person name="You Y.-T."/>
            <person name="Zhou Y.-Z."/>
            <person name="Lai M.-C."/>
        </authorList>
    </citation>
    <scope>NUCLEOTIDE SEQUENCE</scope>
    <source>
        <strain evidence="4">DSM 21220</strain>
    </source>
</reference>
<name>A0AAF0FRC0_9EURY</name>
<evidence type="ECO:0000256" key="2">
    <source>
        <dbReference type="ARBA" id="ARBA00022741"/>
    </source>
</evidence>
<protein>
    <submittedName>
        <fullName evidence="4">Redox-regulated ATPase YchF</fullName>
    </submittedName>
</protein>
<comment type="similarity">
    <text evidence="1">Belongs to the RelA/SpoT family.</text>
</comment>
<keyword evidence="5" id="KW-1185">Reference proteome</keyword>
<dbReference type="InterPro" id="IPR004095">
    <property type="entry name" value="TGS"/>
</dbReference>
<dbReference type="SUPFAM" id="SSF81271">
    <property type="entry name" value="TGS-like"/>
    <property type="match status" value="1"/>
</dbReference>
<dbReference type="GO" id="GO:0016887">
    <property type="term" value="F:ATP hydrolysis activity"/>
    <property type="evidence" value="ECO:0007669"/>
    <property type="project" value="TreeGrafter"/>
</dbReference>
<dbReference type="CDD" id="cd01899">
    <property type="entry name" value="Ygr210"/>
    <property type="match status" value="1"/>
</dbReference>
<dbReference type="GeneID" id="79949079"/>
<evidence type="ECO:0000313" key="5">
    <source>
        <dbReference type="Proteomes" id="UP001218895"/>
    </source>
</evidence>
<accession>A0AAF0FRC0</accession>
<dbReference type="InterPro" id="IPR027417">
    <property type="entry name" value="P-loop_NTPase"/>
</dbReference>
<dbReference type="PANTHER" id="PTHR23305:SF1">
    <property type="entry name" value="OBG-TYPE G DOMAIN-CONTAINING PROTEIN"/>
    <property type="match status" value="1"/>
</dbReference>
<evidence type="ECO:0000256" key="1">
    <source>
        <dbReference type="ARBA" id="ARBA00007476"/>
    </source>
</evidence>
<dbReference type="KEGG" id="manq:L1994_01750"/>
<dbReference type="RefSeq" id="WP_278099981.1">
    <property type="nucleotide sequence ID" value="NZ_CP091092.1"/>
</dbReference>
<dbReference type="Gene3D" id="3.10.20.30">
    <property type="match status" value="1"/>
</dbReference>
<dbReference type="FunFam" id="3.10.20.30:FF:000002">
    <property type="entry name" value="GTP pyrophosphokinase (RelA/SpoT)"/>
    <property type="match status" value="1"/>
</dbReference>
<dbReference type="NCBIfam" id="NF007171">
    <property type="entry name" value="PRK09602.1"/>
    <property type="match status" value="1"/>
</dbReference>
<dbReference type="EMBL" id="CP091092">
    <property type="protein sequence ID" value="WFN37142.1"/>
    <property type="molecule type" value="Genomic_DNA"/>
</dbReference>
<dbReference type="Pfam" id="PF02824">
    <property type="entry name" value="TGS"/>
    <property type="match status" value="1"/>
</dbReference>
<dbReference type="SUPFAM" id="SSF52540">
    <property type="entry name" value="P-loop containing nucleoside triphosphate hydrolases"/>
    <property type="match status" value="1"/>
</dbReference>
<dbReference type="InterPro" id="IPR013646">
    <property type="entry name" value="YGR210-like_G4"/>
</dbReference>
<feature type="domain" description="OBG-type G" evidence="3">
    <location>
        <begin position="2"/>
        <end position="261"/>
    </location>
</feature>
<dbReference type="Gene3D" id="1.10.8.470">
    <property type="match status" value="1"/>
</dbReference>
<evidence type="ECO:0000259" key="3">
    <source>
        <dbReference type="PROSITE" id="PS51710"/>
    </source>
</evidence>
<dbReference type="Pfam" id="PF01926">
    <property type="entry name" value="MMR_HSR1"/>
    <property type="match status" value="1"/>
</dbReference>
<dbReference type="AlphaFoldDB" id="A0AAF0FRC0"/>
<dbReference type="InterPro" id="IPR012676">
    <property type="entry name" value="TGS-like"/>
</dbReference>
<dbReference type="PRINTS" id="PR00326">
    <property type="entry name" value="GTP1OBG"/>
</dbReference>
<sequence>MINLAIAGKPNCGKSTFFAAATMAPAEIANYPFTTIDANNAVAYVRINCACKELGIKNCPACKDGVRFIQIGLIDVAGLVPDAHKGRGLGNKFLDNLREADAIIHIIDASGSTDEEGNPVDMGSHDPTTDIGFVESEMKMWVYGLIEKNWSKIQRSAQQKTYSIEDAIAEQLGGLAITPEHVTDAVRITDINLKTCTEEELIEFCGALVEISKPFRVVANKADFAPKELIEKLKGKEISFSSAAGELALKKAAEAGLVSYVAGDADFTINEPEKLNSAQNAGLEAIRKVMKEFGGTGVQQTINEIVFDLLDMIVVFPVEDENKFCDGNDRILPDAFLMKRGSTPHDLAYQVHSDIGDAFLYAVDAKTKMRIKESHELKSGDVIKIVSTKK</sequence>
<evidence type="ECO:0000313" key="4">
    <source>
        <dbReference type="EMBL" id="WFN37142.1"/>
    </source>
</evidence>
<dbReference type="PROSITE" id="PS51710">
    <property type="entry name" value="G_OBG"/>
    <property type="match status" value="1"/>
</dbReference>
<organism evidence="4 5">
    <name type="scientific">Methanomicrobium antiquum</name>
    <dbReference type="NCBI Taxonomy" id="487686"/>
    <lineage>
        <taxon>Archaea</taxon>
        <taxon>Methanobacteriati</taxon>
        <taxon>Methanobacteriota</taxon>
        <taxon>Stenosarchaea group</taxon>
        <taxon>Methanomicrobia</taxon>
        <taxon>Methanomicrobiales</taxon>
        <taxon>Methanomicrobiaceae</taxon>
        <taxon>Methanomicrobium</taxon>
    </lineage>
</organism>
<dbReference type="Pfam" id="PF08438">
    <property type="entry name" value="YGR210-like_G4"/>
    <property type="match status" value="1"/>
</dbReference>
<dbReference type="InterPro" id="IPR012675">
    <property type="entry name" value="Beta-grasp_dom_sf"/>
</dbReference>
<dbReference type="Gene3D" id="3.40.50.300">
    <property type="entry name" value="P-loop containing nucleotide triphosphate hydrolases"/>
    <property type="match status" value="1"/>
</dbReference>
<gene>
    <name evidence="4" type="ORF">L1994_01750</name>
</gene>
<dbReference type="InterPro" id="IPR031167">
    <property type="entry name" value="G_OBG"/>
</dbReference>
<keyword evidence="2" id="KW-0547">Nucleotide-binding</keyword>
<dbReference type="CDD" id="cd01669">
    <property type="entry name" value="TGS_MJ1332_like"/>
    <property type="match status" value="1"/>
</dbReference>
<dbReference type="Proteomes" id="UP001218895">
    <property type="component" value="Chromosome"/>
</dbReference>